<protein>
    <submittedName>
        <fullName evidence="1">Uncharacterized protein</fullName>
    </submittedName>
</protein>
<evidence type="ECO:0000313" key="1">
    <source>
        <dbReference type="EMBL" id="HIZ73883.1"/>
    </source>
</evidence>
<sequence>MDEKTRKGNRCVLPEGFELNGKHRIYTIEKYISAGSNSIVYQAFYSDSLMPGHRHIVLIKELYPLDEKGRITRDGDWNLTVEPSAEAFFSITGTALSPVITHI</sequence>
<dbReference type="EMBL" id="DXAY01000032">
    <property type="protein sequence ID" value="HIZ73883.1"/>
    <property type="molecule type" value="Genomic_DNA"/>
</dbReference>
<proteinExistence type="predicted"/>
<reference evidence="1" key="1">
    <citation type="journal article" date="2021" name="PeerJ">
        <title>Extensive microbial diversity within the chicken gut microbiome revealed by metagenomics and culture.</title>
        <authorList>
            <person name="Gilroy R."/>
            <person name="Ravi A."/>
            <person name="Getino M."/>
            <person name="Pursley I."/>
            <person name="Horton D.L."/>
            <person name="Alikhan N.F."/>
            <person name="Baker D."/>
            <person name="Gharbi K."/>
            <person name="Hall N."/>
            <person name="Watson M."/>
            <person name="Adriaenssens E.M."/>
            <person name="Foster-Nyarko E."/>
            <person name="Jarju S."/>
            <person name="Secka A."/>
            <person name="Antonio M."/>
            <person name="Oren A."/>
            <person name="Chaudhuri R.R."/>
            <person name="La Ragione R."/>
            <person name="Hildebrand F."/>
            <person name="Pallen M.J."/>
        </authorList>
    </citation>
    <scope>NUCLEOTIDE SEQUENCE</scope>
    <source>
        <strain evidence="1">CHK196-3914</strain>
    </source>
</reference>
<name>A0A9D2K129_9FIRM</name>
<organism evidence="1 2">
    <name type="scientific">Candidatus Mediterraneibacter stercoravium</name>
    <dbReference type="NCBI Taxonomy" id="2838685"/>
    <lineage>
        <taxon>Bacteria</taxon>
        <taxon>Bacillati</taxon>
        <taxon>Bacillota</taxon>
        <taxon>Clostridia</taxon>
        <taxon>Lachnospirales</taxon>
        <taxon>Lachnospiraceae</taxon>
        <taxon>Mediterraneibacter</taxon>
    </lineage>
</organism>
<dbReference type="Proteomes" id="UP000824116">
    <property type="component" value="Unassembled WGS sequence"/>
</dbReference>
<accession>A0A9D2K129</accession>
<evidence type="ECO:0000313" key="2">
    <source>
        <dbReference type="Proteomes" id="UP000824116"/>
    </source>
</evidence>
<comment type="caution">
    <text evidence="1">The sequence shown here is derived from an EMBL/GenBank/DDBJ whole genome shotgun (WGS) entry which is preliminary data.</text>
</comment>
<dbReference type="AlphaFoldDB" id="A0A9D2K129"/>
<reference evidence="1" key="2">
    <citation type="submission" date="2021-04" db="EMBL/GenBank/DDBJ databases">
        <authorList>
            <person name="Gilroy R."/>
        </authorList>
    </citation>
    <scope>NUCLEOTIDE SEQUENCE</scope>
    <source>
        <strain evidence="1">CHK196-3914</strain>
    </source>
</reference>
<gene>
    <name evidence="1" type="ORF">H9723_01380</name>
</gene>